<keyword evidence="2" id="KW-1185">Reference proteome</keyword>
<protein>
    <submittedName>
        <fullName evidence="1">Uncharacterized protein</fullName>
    </submittedName>
</protein>
<proteinExistence type="predicted"/>
<accession>A0A2G1QGA4</accession>
<comment type="caution">
    <text evidence="1">The sequence shown here is derived from an EMBL/GenBank/DDBJ whole genome shotgun (WGS) entry which is preliminary data.</text>
</comment>
<dbReference type="AlphaFoldDB" id="A0A2G1QGA4"/>
<evidence type="ECO:0000313" key="1">
    <source>
        <dbReference type="EMBL" id="PHP64556.1"/>
    </source>
</evidence>
<name>A0A2G1QGA4_9HYPH</name>
<gene>
    <name evidence="1" type="ORF">CSC94_23800</name>
</gene>
<dbReference type="Proteomes" id="UP000221168">
    <property type="component" value="Unassembled WGS sequence"/>
</dbReference>
<sequence length="156" mass="16237">MTSRAAHGTGISKLDLPKGKVSLWRPSFDDARAVTAMAECLSLAFSSGLWQETPLPLGDRTDHESATGIINGLNHRPVSVAASTTPGASMIGCVIGCVMDDRVITAYGLRRYAAAPGDGLLAFIGIVPDAQGRRFSAADGSTLEPACEGVSLARHL</sequence>
<organism evidence="1 2">
    <name type="scientific">Zhengella mangrovi</name>
    <dbReference type="NCBI Taxonomy" id="1982044"/>
    <lineage>
        <taxon>Bacteria</taxon>
        <taxon>Pseudomonadati</taxon>
        <taxon>Pseudomonadota</taxon>
        <taxon>Alphaproteobacteria</taxon>
        <taxon>Hyphomicrobiales</taxon>
        <taxon>Notoacmeibacteraceae</taxon>
        <taxon>Zhengella</taxon>
    </lineage>
</organism>
<dbReference type="EMBL" id="PDVP01000044">
    <property type="protein sequence ID" value="PHP64556.1"/>
    <property type="molecule type" value="Genomic_DNA"/>
</dbReference>
<reference evidence="1 2" key="1">
    <citation type="submission" date="2017-10" db="EMBL/GenBank/DDBJ databases">
        <title>Sedimentibacterium mangrovi gen. nov., sp. nov., a novel member of family Phyllobacteriacea isolated from mangrove sediment.</title>
        <authorList>
            <person name="Liao H."/>
            <person name="Tian Y."/>
        </authorList>
    </citation>
    <scope>NUCLEOTIDE SEQUENCE [LARGE SCALE GENOMIC DNA]</scope>
    <source>
        <strain evidence="1 2">X9-2-2</strain>
    </source>
</reference>
<feature type="non-terminal residue" evidence="1">
    <location>
        <position position="156"/>
    </location>
</feature>
<evidence type="ECO:0000313" key="2">
    <source>
        <dbReference type="Proteomes" id="UP000221168"/>
    </source>
</evidence>